<dbReference type="PANTHER" id="PTHR30537:SF5">
    <property type="entry name" value="HTH-TYPE TRANSCRIPTIONAL ACTIVATOR TTDR-RELATED"/>
    <property type="match status" value="1"/>
</dbReference>
<dbReference type="GO" id="GO:0006351">
    <property type="term" value="P:DNA-templated transcription"/>
    <property type="evidence" value="ECO:0007669"/>
    <property type="project" value="TreeGrafter"/>
</dbReference>
<protein>
    <submittedName>
        <fullName evidence="6">LysR family transcriptional regulator</fullName>
    </submittedName>
</protein>
<dbReference type="SUPFAM" id="SSF53850">
    <property type="entry name" value="Periplasmic binding protein-like II"/>
    <property type="match status" value="1"/>
</dbReference>
<keyword evidence="3" id="KW-0238">DNA-binding</keyword>
<accession>A0A168S558</accession>
<evidence type="ECO:0000259" key="5">
    <source>
        <dbReference type="PROSITE" id="PS50931"/>
    </source>
</evidence>
<reference evidence="6" key="1">
    <citation type="submission" date="2016-03" db="EMBL/GenBank/DDBJ databases">
        <authorList>
            <person name="Ploux O."/>
        </authorList>
    </citation>
    <scope>NUCLEOTIDE SEQUENCE</scope>
    <source>
        <strain evidence="6">EL4</strain>
    </source>
</reference>
<dbReference type="Gene3D" id="3.40.190.290">
    <property type="match status" value="1"/>
</dbReference>
<dbReference type="EMBL" id="KU922119">
    <property type="protein sequence ID" value="ANC67878.1"/>
    <property type="molecule type" value="Genomic_DNA"/>
</dbReference>
<dbReference type="InterPro" id="IPR058163">
    <property type="entry name" value="LysR-type_TF_proteobact-type"/>
</dbReference>
<dbReference type="Pfam" id="PF00126">
    <property type="entry name" value="HTH_1"/>
    <property type="match status" value="1"/>
</dbReference>
<gene>
    <name evidence="6" type="primary">lysR2</name>
</gene>
<dbReference type="CDD" id="cd08422">
    <property type="entry name" value="PBP2_CrgA_like"/>
    <property type="match status" value="1"/>
</dbReference>
<dbReference type="FunFam" id="1.10.10.10:FF:000001">
    <property type="entry name" value="LysR family transcriptional regulator"/>
    <property type="match status" value="1"/>
</dbReference>
<dbReference type="InterPro" id="IPR036388">
    <property type="entry name" value="WH-like_DNA-bd_sf"/>
</dbReference>
<dbReference type="PANTHER" id="PTHR30537">
    <property type="entry name" value="HTH-TYPE TRANSCRIPTIONAL REGULATOR"/>
    <property type="match status" value="1"/>
</dbReference>
<name>A0A168S558_XANAU</name>
<keyword evidence="2" id="KW-0805">Transcription regulation</keyword>
<evidence type="ECO:0000256" key="3">
    <source>
        <dbReference type="ARBA" id="ARBA00023125"/>
    </source>
</evidence>
<evidence type="ECO:0000313" key="6">
    <source>
        <dbReference type="EMBL" id="ANC67878.1"/>
    </source>
</evidence>
<organism evidence="6">
    <name type="scientific">Xanthobacter autotrophicus</name>
    <dbReference type="NCBI Taxonomy" id="280"/>
    <lineage>
        <taxon>Bacteria</taxon>
        <taxon>Pseudomonadati</taxon>
        <taxon>Pseudomonadota</taxon>
        <taxon>Alphaproteobacteria</taxon>
        <taxon>Hyphomicrobiales</taxon>
        <taxon>Xanthobacteraceae</taxon>
        <taxon>Xanthobacter</taxon>
    </lineage>
</organism>
<comment type="similarity">
    <text evidence="1">Belongs to the LysR transcriptional regulatory family.</text>
</comment>
<dbReference type="GO" id="GO:0043565">
    <property type="term" value="F:sequence-specific DNA binding"/>
    <property type="evidence" value="ECO:0007669"/>
    <property type="project" value="TreeGrafter"/>
</dbReference>
<proteinExistence type="inferred from homology"/>
<sequence length="305" mass="34096">MPDIDDFRLFVAVAQSGSFAAGAEALRISPSLASRRIASLEETMGARLLRRSTRRVQLTDAGARFFRWAEQTIASYEDISGEIGMQAQEPVGTVRIAANDYMGPRYLLDAVTRFREQHPRVRLVLSLQEDPIAAIKLGYDIAIHVGPMPEETLVGRRIHTYRRLICAAPDYLASHGTPTSPDDLERHNCLVHSLNDTQRWTFRNKEGAFVTRDVGSVIETNSYPALLNLAIRRLGLIRIADMMAAPAIARGDLQEVLADFRSVDPDGRDPAVWLTYAERPRLPRVRLMADYLLETLKALSEPATD</sequence>
<keyword evidence="4" id="KW-0804">Transcription</keyword>
<dbReference type="Pfam" id="PF03466">
    <property type="entry name" value="LysR_substrate"/>
    <property type="match status" value="1"/>
</dbReference>
<dbReference type="PROSITE" id="PS50931">
    <property type="entry name" value="HTH_LYSR"/>
    <property type="match status" value="1"/>
</dbReference>
<dbReference type="InterPro" id="IPR005119">
    <property type="entry name" value="LysR_subst-bd"/>
</dbReference>
<feature type="domain" description="HTH lysR-type" evidence="5">
    <location>
        <begin position="2"/>
        <end position="59"/>
    </location>
</feature>
<dbReference type="InterPro" id="IPR000847">
    <property type="entry name" value="LysR_HTH_N"/>
</dbReference>
<dbReference type="AlphaFoldDB" id="A0A168S558"/>
<evidence type="ECO:0000256" key="1">
    <source>
        <dbReference type="ARBA" id="ARBA00009437"/>
    </source>
</evidence>
<dbReference type="GO" id="GO:0003700">
    <property type="term" value="F:DNA-binding transcription factor activity"/>
    <property type="evidence" value="ECO:0007669"/>
    <property type="project" value="InterPro"/>
</dbReference>
<dbReference type="Gene3D" id="1.10.10.10">
    <property type="entry name" value="Winged helix-like DNA-binding domain superfamily/Winged helix DNA-binding domain"/>
    <property type="match status" value="1"/>
</dbReference>
<evidence type="ECO:0000256" key="2">
    <source>
        <dbReference type="ARBA" id="ARBA00023015"/>
    </source>
</evidence>
<evidence type="ECO:0000256" key="4">
    <source>
        <dbReference type="ARBA" id="ARBA00023163"/>
    </source>
</evidence>
<dbReference type="InterPro" id="IPR036390">
    <property type="entry name" value="WH_DNA-bd_sf"/>
</dbReference>
<dbReference type="SUPFAM" id="SSF46785">
    <property type="entry name" value="Winged helix' DNA-binding domain"/>
    <property type="match status" value="1"/>
</dbReference>